<reference evidence="1" key="1">
    <citation type="submission" date="2021-06" db="EMBL/GenBank/DDBJ databases">
        <authorList>
            <person name="Kallberg Y."/>
            <person name="Tangrot J."/>
            <person name="Rosling A."/>
        </authorList>
    </citation>
    <scope>NUCLEOTIDE SEQUENCE</scope>
    <source>
        <strain evidence="1">CL356</strain>
    </source>
</reference>
<accession>A0ACA9QH90</accession>
<protein>
    <submittedName>
        <fullName evidence="1">5715_t:CDS:1</fullName>
    </submittedName>
</protein>
<name>A0ACA9QH90_9GLOM</name>
<dbReference type="EMBL" id="CAJVPT010050079">
    <property type="protein sequence ID" value="CAG8745273.1"/>
    <property type="molecule type" value="Genomic_DNA"/>
</dbReference>
<evidence type="ECO:0000313" key="1">
    <source>
        <dbReference type="EMBL" id="CAG8745273.1"/>
    </source>
</evidence>
<evidence type="ECO:0000313" key="2">
    <source>
        <dbReference type="Proteomes" id="UP000789525"/>
    </source>
</evidence>
<comment type="caution">
    <text evidence="1">The sequence shown here is derived from an EMBL/GenBank/DDBJ whole genome shotgun (WGS) entry which is preliminary data.</text>
</comment>
<dbReference type="Proteomes" id="UP000789525">
    <property type="component" value="Unassembled WGS sequence"/>
</dbReference>
<proteinExistence type="predicted"/>
<gene>
    <name evidence="1" type="ORF">ACOLOM_LOCUS12401</name>
</gene>
<organism evidence="1 2">
    <name type="scientific">Acaulospora colombiana</name>
    <dbReference type="NCBI Taxonomy" id="27376"/>
    <lineage>
        <taxon>Eukaryota</taxon>
        <taxon>Fungi</taxon>
        <taxon>Fungi incertae sedis</taxon>
        <taxon>Mucoromycota</taxon>
        <taxon>Glomeromycotina</taxon>
        <taxon>Glomeromycetes</taxon>
        <taxon>Diversisporales</taxon>
        <taxon>Acaulosporaceae</taxon>
        <taxon>Acaulospora</taxon>
    </lineage>
</organism>
<sequence length="310" mass="34285">MATSAPSTSTSTSETASSLRPHPFSTKAKPLDISAELIPNDNLFLTRSRLKNLFRTQSTQSLRKGVGLMPYLQRTLPPPSAHTLLSTYFARRGKGRIRPGSVLTVTLTQPPYTFSGVLMAVERKGPDSNILLRNVVRKTGVEMRIPLASPTLTGVKLIQRAGGSAVEEDDSAKARAIMKQQREERRKKRQEKKAAKAKAAGVSPITSTQGTSTSKTPKSHPVIPRRLRNRRLPSGWGIGMPGQVPTVRVARQHELIPETRRRVADAKETTKVEENGALTGKRMRRQRLYFLRDYPNKMSSISAGITKKDN</sequence>
<keyword evidence="2" id="KW-1185">Reference proteome</keyword>